<dbReference type="RefSeq" id="WP_136455053.1">
    <property type="nucleotide sequence ID" value="NZ_SSWH01000010.1"/>
</dbReference>
<proteinExistence type="predicted"/>
<accession>A0A4S5E2P9</accession>
<name>A0A4S5E2P9_9MICC</name>
<evidence type="ECO:0000313" key="1">
    <source>
        <dbReference type="EMBL" id="THJ65612.1"/>
    </source>
</evidence>
<dbReference type="AlphaFoldDB" id="A0A4S5E2P9"/>
<dbReference type="Pfam" id="PF11292">
    <property type="entry name" value="DUF3093"/>
    <property type="match status" value="1"/>
</dbReference>
<keyword evidence="2" id="KW-1185">Reference proteome</keyword>
<reference evidence="1 2" key="1">
    <citation type="submission" date="2019-04" db="EMBL/GenBank/DDBJ databases">
        <authorList>
            <person name="Liu Q."/>
            <person name="Xin Y.-H."/>
        </authorList>
    </citation>
    <scope>NUCLEOTIDE SEQUENCE [LARGE SCALE GENOMIC DNA]</scope>
    <source>
        <strain evidence="1 2">AM23</strain>
    </source>
</reference>
<sequence length="177" mass="19579">MDQPHEIPNRTPLTTKPPAQGGSFLYEERLYPSVGIWVVTIGLSIVPAVIFAPINMLIGVVAAAITLAVLVFALIVSTPTIRVTNAEVRVGRATIERQYLGRAQGFIGENATAQRGNRLHGLAYLCIRGWIDGVVRVEVLDEEDKAPYWLFSSRRPQVLSRTLNDTRFQSKQEGLSH</sequence>
<dbReference type="OrthoDB" id="3217020at2"/>
<protein>
    <submittedName>
        <fullName evidence="1">DUF3093 domain-containing protein</fullName>
    </submittedName>
</protein>
<dbReference type="InterPro" id="IPR021443">
    <property type="entry name" value="DUF3093"/>
</dbReference>
<evidence type="ECO:0000313" key="2">
    <source>
        <dbReference type="Proteomes" id="UP000305233"/>
    </source>
</evidence>
<gene>
    <name evidence="1" type="ORF">E8P82_11590</name>
</gene>
<dbReference type="Proteomes" id="UP000305233">
    <property type="component" value="Unassembled WGS sequence"/>
</dbReference>
<comment type="caution">
    <text evidence="1">The sequence shown here is derived from an EMBL/GenBank/DDBJ whole genome shotgun (WGS) entry which is preliminary data.</text>
</comment>
<organism evidence="1 2">
    <name type="scientific">Arthrobacter echini</name>
    <dbReference type="NCBI Taxonomy" id="1529066"/>
    <lineage>
        <taxon>Bacteria</taxon>
        <taxon>Bacillati</taxon>
        <taxon>Actinomycetota</taxon>
        <taxon>Actinomycetes</taxon>
        <taxon>Micrococcales</taxon>
        <taxon>Micrococcaceae</taxon>
        <taxon>Arthrobacter</taxon>
    </lineage>
</organism>
<dbReference type="EMBL" id="SSWH01000010">
    <property type="protein sequence ID" value="THJ65612.1"/>
    <property type="molecule type" value="Genomic_DNA"/>
</dbReference>